<proteinExistence type="predicted"/>
<keyword evidence="2" id="KW-0812">Transmembrane</keyword>
<sequence>MKRFFTIALIVIAVLVVLVYGDVVVNTPTGTLSTTATFTITWSIEGASPTIAGTLKIRNKETNEEVTIDDSLDLTKLSKQWKVSVTPGVYIFVINDGSGEKFSGDFKVINGVPLLPGSSSDGTPAAPAAPAAPAPTAPAGNSPPAQPAGNSPAAPPSPAAKPSPNSGASNSNPQNNSPAVSSSGSHSPKSTSSTTTSNTNSTTNSTTNAPKTSSASTISASFFGFVGIIVFYIVQFI</sequence>
<keyword evidence="2" id="KW-0472">Membrane</keyword>
<feature type="chain" id="PRO_5034241907" evidence="3">
    <location>
        <begin position="22"/>
        <end position="237"/>
    </location>
</feature>
<dbReference type="OrthoDB" id="2317675at2759"/>
<evidence type="ECO:0000313" key="4">
    <source>
        <dbReference type="EMBL" id="KAF0520590.1"/>
    </source>
</evidence>
<dbReference type="Proteomes" id="UP000439903">
    <property type="component" value="Unassembled WGS sequence"/>
</dbReference>
<feature type="compositionally biased region" description="Low complexity" evidence="1">
    <location>
        <begin position="137"/>
        <end position="152"/>
    </location>
</feature>
<gene>
    <name evidence="4" type="ORF">F8M41_016233</name>
</gene>
<evidence type="ECO:0000256" key="3">
    <source>
        <dbReference type="SAM" id="SignalP"/>
    </source>
</evidence>
<organism evidence="4 5">
    <name type="scientific">Gigaspora margarita</name>
    <dbReference type="NCBI Taxonomy" id="4874"/>
    <lineage>
        <taxon>Eukaryota</taxon>
        <taxon>Fungi</taxon>
        <taxon>Fungi incertae sedis</taxon>
        <taxon>Mucoromycota</taxon>
        <taxon>Glomeromycotina</taxon>
        <taxon>Glomeromycetes</taxon>
        <taxon>Diversisporales</taxon>
        <taxon>Gigasporaceae</taxon>
        <taxon>Gigaspora</taxon>
    </lineage>
</organism>
<feature type="transmembrane region" description="Helical" evidence="2">
    <location>
        <begin position="215"/>
        <end position="234"/>
    </location>
</feature>
<keyword evidence="5" id="KW-1185">Reference proteome</keyword>
<evidence type="ECO:0000313" key="5">
    <source>
        <dbReference type="Proteomes" id="UP000439903"/>
    </source>
</evidence>
<feature type="region of interest" description="Disordered" evidence="1">
    <location>
        <begin position="119"/>
        <end position="214"/>
    </location>
</feature>
<dbReference type="EMBL" id="WTPW01000349">
    <property type="protein sequence ID" value="KAF0520590.1"/>
    <property type="molecule type" value="Genomic_DNA"/>
</dbReference>
<comment type="caution">
    <text evidence="4">The sequence shown here is derived from an EMBL/GenBank/DDBJ whole genome shotgun (WGS) entry which is preliminary data.</text>
</comment>
<name>A0A8H4APP5_GIGMA</name>
<evidence type="ECO:0000256" key="1">
    <source>
        <dbReference type="SAM" id="MobiDB-lite"/>
    </source>
</evidence>
<feature type="compositionally biased region" description="Low complexity" evidence="1">
    <location>
        <begin position="119"/>
        <end position="129"/>
    </location>
</feature>
<reference evidence="4 5" key="1">
    <citation type="journal article" date="2019" name="Environ. Microbiol.">
        <title>At the nexus of three kingdoms: the genome of the mycorrhizal fungus Gigaspora margarita provides insights into plant, endobacterial and fungal interactions.</title>
        <authorList>
            <person name="Venice F."/>
            <person name="Ghignone S."/>
            <person name="Salvioli di Fossalunga A."/>
            <person name="Amselem J."/>
            <person name="Novero M."/>
            <person name="Xianan X."/>
            <person name="Sedzielewska Toro K."/>
            <person name="Morin E."/>
            <person name="Lipzen A."/>
            <person name="Grigoriev I.V."/>
            <person name="Henrissat B."/>
            <person name="Martin F.M."/>
            <person name="Bonfante P."/>
        </authorList>
    </citation>
    <scope>NUCLEOTIDE SEQUENCE [LARGE SCALE GENOMIC DNA]</scope>
    <source>
        <strain evidence="4 5">BEG34</strain>
    </source>
</reference>
<feature type="compositionally biased region" description="Low complexity" evidence="1">
    <location>
        <begin position="162"/>
        <end position="214"/>
    </location>
</feature>
<keyword evidence="2" id="KW-1133">Transmembrane helix</keyword>
<feature type="signal peptide" evidence="3">
    <location>
        <begin position="1"/>
        <end position="21"/>
    </location>
</feature>
<protein>
    <submittedName>
        <fullName evidence="4">Uncharacterized protein</fullName>
    </submittedName>
</protein>
<accession>A0A8H4APP5</accession>
<keyword evidence="3" id="KW-0732">Signal</keyword>
<dbReference type="AlphaFoldDB" id="A0A8H4APP5"/>
<evidence type="ECO:0000256" key="2">
    <source>
        <dbReference type="SAM" id="Phobius"/>
    </source>
</evidence>